<sequence>MNLSESSFSSHSRFPQETSRKTISTSKKFCVFIATVTAAALFLFFIFFSIHKEYSLHSVYLLQSFLVLGLLEKSWWYYRIRHRFLVPMEASAAVIFGNRYPEIPRCNLLGYDRELQEKMEPKAFAVKSVTDKWMKDVRGAAVTVALIAASTVAAISTVIAMYTEDKVTMCAAVGAFAGILGACLAPTLSDGVAILIHEGALTVTGMNIMIVHYTGSKSQMEILDYLYVALASWALIAISRIILSKKLLECFLMVALDTVALLHVTVILMEVLDFIEHPLANNLPRELAAFFYFYRVG</sequence>
<feature type="transmembrane region" description="Helical" evidence="1">
    <location>
        <begin position="192"/>
        <end position="213"/>
    </location>
</feature>
<accession>A0AAU9L1H5</accession>
<reference evidence="2" key="1">
    <citation type="submission" date="2021-11" db="EMBL/GenBank/DDBJ databases">
        <authorList>
            <person name="Islam A."/>
            <person name="Islam S."/>
            <person name="Flora M.S."/>
            <person name="Rahman M."/>
            <person name="Ziaur R.M."/>
            <person name="Epstein J.H."/>
            <person name="Hassan M."/>
            <person name="Klassen M."/>
            <person name="Woodard K."/>
            <person name="Webb A."/>
            <person name="Webby R.J."/>
            <person name="El Zowalaty M.E."/>
        </authorList>
    </citation>
    <scope>NUCLEOTIDE SEQUENCE</scope>
    <source>
        <strain evidence="2">Pbs3</strain>
    </source>
</reference>
<evidence type="ECO:0000313" key="3">
    <source>
        <dbReference type="Proteomes" id="UP001160483"/>
    </source>
</evidence>
<evidence type="ECO:0000256" key="1">
    <source>
        <dbReference type="SAM" id="Phobius"/>
    </source>
</evidence>
<organism evidence="2 3">
    <name type="scientific">Peronospora belbahrii</name>
    <dbReference type="NCBI Taxonomy" id="622444"/>
    <lineage>
        <taxon>Eukaryota</taxon>
        <taxon>Sar</taxon>
        <taxon>Stramenopiles</taxon>
        <taxon>Oomycota</taxon>
        <taxon>Peronosporomycetes</taxon>
        <taxon>Peronosporales</taxon>
        <taxon>Peronosporaceae</taxon>
        <taxon>Peronospora</taxon>
    </lineage>
</organism>
<feature type="transmembrane region" description="Helical" evidence="1">
    <location>
        <begin position="140"/>
        <end position="160"/>
    </location>
</feature>
<feature type="transmembrane region" description="Helical" evidence="1">
    <location>
        <begin position="250"/>
        <end position="269"/>
    </location>
</feature>
<dbReference type="AlphaFoldDB" id="A0AAU9L1H5"/>
<dbReference type="Proteomes" id="UP001160483">
    <property type="component" value="Unassembled WGS sequence"/>
</dbReference>
<evidence type="ECO:0000313" key="2">
    <source>
        <dbReference type="EMBL" id="CAH0473996.1"/>
    </source>
</evidence>
<name>A0AAU9L1H5_9STRA</name>
<keyword evidence="1" id="KW-0812">Transmembrane</keyword>
<protein>
    <submittedName>
        <fullName evidence="2">Uncharacterized protein</fullName>
    </submittedName>
</protein>
<comment type="caution">
    <text evidence="2">The sequence shown here is derived from an EMBL/GenBank/DDBJ whole genome shotgun (WGS) entry which is preliminary data.</text>
</comment>
<keyword evidence="1" id="KW-0472">Membrane</keyword>
<feature type="transmembrane region" description="Helical" evidence="1">
    <location>
        <begin position="29"/>
        <end position="48"/>
    </location>
</feature>
<dbReference type="EMBL" id="CAKKTJ010000090">
    <property type="protein sequence ID" value="CAH0473996.1"/>
    <property type="molecule type" value="Genomic_DNA"/>
</dbReference>
<feature type="transmembrane region" description="Helical" evidence="1">
    <location>
        <begin position="225"/>
        <end position="243"/>
    </location>
</feature>
<proteinExistence type="predicted"/>
<keyword evidence="1" id="KW-1133">Transmembrane helix</keyword>
<feature type="transmembrane region" description="Helical" evidence="1">
    <location>
        <begin position="54"/>
        <end position="71"/>
    </location>
</feature>
<feature type="transmembrane region" description="Helical" evidence="1">
    <location>
        <begin position="166"/>
        <end position="185"/>
    </location>
</feature>
<gene>
    <name evidence="2" type="ORF">PBS003_LOCUS866</name>
</gene>